<evidence type="ECO:0000313" key="5">
    <source>
        <dbReference type="EMBL" id="MCB8609827.1"/>
    </source>
</evidence>
<proteinExistence type="predicted"/>
<comment type="caution">
    <text evidence="5">The sequence shown here is derived from an EMBL/GenBank/DDBJ whole genome shotgun (WGS) entry which is preliminary data.</text>
</comment>
<protein>
    <submittedName>
        <fullName evidence="5">MarR family transcriptional regulator</fullName>
    </submittedName>
</protein>
<dbReference type="EMBL" id="JAJDKZ010000009">
    <property type="protein sequence ID" value="MCB8609827.1"/>
    <property type="molecule type" value="Genomic_DNA"/>
</dbReference>
<dbReference type="PROSITE" id="PS01117">
    <property type="entry name" value="HTH_MARR_1"/>
    <property type="match status" value="1"/>
</dbReference>
<keyword evidence="3" id="KW-0804">Transcription</keyword>
<keyword evidence="1" id="KW-0805">Transcription regulation</keyword>
<evidence type="ECO:0000313" key="6">
    <source>
        <dbReference type="Proteomes" id="UP001198439"/>
    </source>
</evidence>
<dbReference type="GO" id="GO:0003700">
    <property type="term" value="F:DNA-binding transcription factor activity"/>
    <property type="evidence" value="ECO:0007669"/>
    <property type="project" value="InterPro"/>
</dbReference>
<dbReference type="InterPro" id="IPR036390">
    <property type="entry name" value="WH_DNA-bd_sf"/>
</dbReference>
<dbReference type="PROSITE" id="PS50995">
    <property type="entry name" value="HTH_MARR_2"/>
    <property type="match status" value="1"/>
</dbReference>
<evidence type="ECO:0000256" key="1">
    <source>
        <dbReference type="ARBA" id="ARBA00023015"/>
    </source>
</evidence>
<organism evidence="5 6">
    <name type="scientific">Faecalibacillus faecis</name>
    <dbReference type="NCBI Taxonomy" id="1982628"/>
    <lineage>
        <taxon>Bacteria</taxon>
        <taxon>Bacillati</taxon>
        <taxon>Bacillota</taxon>
        <taxon>Erysipelotrichia</taxon>
        <taxon>Erysipelotrichales</taxon>
        <taxon>Coprobacillaceae</taxon>
        <taxon>Faecalibacillus</taxon>
    </lineage>
</organism>
<gene>
    <name evidence="5" type="ORF">LJD69_04375</name>
</gene>
<reference evidence="5" key="1">
    <citation type="submission" date="2021-10" db="EMBL/GenBank/DDBJ databases">
        <title>Collection of gut derived symbiotic bacterial strains cultured from healthy donors.</title>
        <authorList>
            <person name="Lin H."/>
            <person name="Littmann E."/>
            <person name="Kohout C."/>
            <person name="Pamer E.G."/>
        </authorList>
    </citation>
    <scope>NUCLEOTIDE SEQUENCE</scope>
    <source>
        <strain evidence="5">DFI.4.48</strain>
    </source>
</reference>
<dbReference type="Proteomes" id="UP001198439">
    <property type="component" value="Unassembled WGS sequence"/>
</dbReference>
<dbReference type="Pfam" id="PF01047">
    <property type="entry name" value="MarR"/>
    <property type="match status" value="1"/>
</dbReference>
<feature type="domain" description="HTH marR-type" evidence="4">
    <location>
        <begin position="1"/>
        <end position="132"/>
    </location>
</feature>
<dbReference type="RefSeq" id="WP_162297378.1">
    <property type="nucleotide sequence ID" value="NZ_DAWBWI010000104.1"/>
</dbReference>
<accession>A0AAW4VQ83</accession>
<evidence type="ECO:0000256" key="2">
    <source>
        <dbReference type="ARBA" id="ARBA00023125"/>
    </source>
</evidence>
<keyword evidence="2" id="KW-0238">DNA-binding</keyword>
<dbReference type="Gene3D" id="1.10.10.10">
    <property type="entry name" value="Winged helix-like DNA-binding domain superfamily/Winged helix DNA-binding domain"/>
    <property type="match status" value="1"/>
</dbReference>
<dbReference type="PANTHER" id="PTHR42756:SF1">
    <property type="entry name" value="TRANSCRIPTIONAL REPRESSOR OF EMRAB OPERON"/>
    <property type="match status" value="1"/>
</dbReference>
<dbReference type="SMART" id="SM00347">
    <property type="entry name" value="HTH_MARR"/>
    <property type="match status" value="1"/>
</dbReference>
<dbReference type="AlphaFoldDB" id="A0AAW4VQ83"/>
<name>A0AAW4VQ83_9FIRM</name>
<dbReference type="InterPro" id="IPR000835">
    <property type="entry name" value="HTH_MarR-typ"/>
</dbReference>
<dbReference type="InterPro" id="IPR036388">
    <property type="entry name" value="WH-like_DNA-bd_sf"/>
</dbReference>
<dbReference type="PRINTS" id="PR00598">
    <property type="entry name" value="HTHMARR"/>
</dbReference>
<dbReference type="GO" id="GO:0003677">
    <property type="term" value="F:DNA binding"/>
    <property type="evidence" value="ECO:0007669"/>
    <property type="project" value="UniProtKB-KW"/>
</dbReference>
<dbReference type="PANTHER" id="PTHR42756">
    <property type="entry name" value="TRANSCRIPTIONAL REGULATOR, MARR"/>
    <property type="match status" value="1"/>
</dbReference>
<evidence type="ECO:0000259" key="4">
    <source>
        <dbReference type="PROSITE" id="PS50995"/>
    </source>
</evidence>
<dbReference type="InterPro" id="IPR023187">
    <property type="entry name" value="Tscrpt_reg_MarR-type_CS"/>
</dbReference>
<evidence type="ECO:0000256" key="3">
    <source>
        <dbReference type="ARBA" id="ARBA00023163"/>
    </source>
</evidence>
<dbReference type="SUPFAM" id="SSF46785">
    <property type="entry name" value="Winged helix' DNA-binding domain"/>
    <property type="match status" value="1"/>
</dbReference>
<dbReference type="GeneID" id="77469577"/>
<sequence>MNLARLISTVHNQKNSYMNGYLKALGLSHGQAITLKIIHEENCIKQDDLNKRLQIDKSAVTRILKTLEEKGLIVKTRCEDDKRNQHIVLTDEGKKLYPSIKQIVLQTANEMLEGIDENQQKQLEKLLLKMKKNLEGKDE</sequence>